<evidence type="ECO:0000313" key="2">
    <source>
        <dbReference type="WBParaSite" id="JU765_v2.g3262.t1"/>
    </source>
</evidence>
<sequence>MHCNMKIKIIWAIIGISAGIMAGGVFAAQYQNYTAALIAFFSSVCATFLLYLHISYLKKWFHEWSPQKISYVVAINWILAALGLAGMTVCLVVAGLRHQTLTHEGLKGLNLWICAVWCWMTFKWTMMSAIYCRRYGHKVQNQSLESISHDMP</sequence>
<accession>A0AC34R4C6</accession>
<protein>
    <submittedName>
        <fullName evidence="2">Heme transporter hrg1-A</fullName>
    </submittedName>
</protein>
<dbReference type="Proteomes" id="UP000887576">
    <property type="component" value="Unplaced"/>
</dbReference>
<evidence type="ECO:0000313" key="1">
    <source>
        <dbReference type="Proteomes" id="UP000887576"/>
    </source>
</evidence>
<reference evidence="2" key="1">
    <citation type="submission" date="2022-11" db="UniProtKB">
        <authorList>
            <consortium name="WormBaseParasite"/>
        </authorList>
    </citation>
    <scope>IDENTIFICATION</scope>
</reference>
<name>A0AC34R4C6_9BILA</name>
<organism evidence="1 2">
    <name type="scientific">Panagrolaimus sp. JU765</name>
    <dbReference type="NCBI Taxonomy" id="591449"/>
    <lineage>
        <taxon>Eukaryota</taxon>
        <taxon>Metazoa</taxon>
        <taxon>Ecdysozoa</taxon>
        <taxon>Nematoda</taxon>
        <taxon>Chromadorea</taxon>
        <taxon>Rhabditida</taxon>
        <taxon>Tylenchina</taxon>
        <taxon>Panagrolaimomorpha</taxon>
        <taxon>Panagrolaimoidea</taxon>
        <taxon>Panagrolaimidae</taxon>
        <taxon>Panagrolaimus</taxon>
    </lineage>
</organism>
<dbReference type="WBParaSite" id="JU765_v2.g3262.t1">
    <property type="protein sequence ID" value="JU765_v2.g3262.t1"/>
    <property type="gene ID" value="JU765_v2.g3262"/>
</dbReference>
<proteinExistence type="predicted"/>